<dbReference type="OrthoDB" id="87208at2"/>
<dbReference type="SMART" id="SM00028">
    <property type="entry name" value="TPR"/>
    <property type="match status" value="4"/>
</dbReference>
<accession>A0A7Z0PF40</accession>
<dbReference type="Gene3D" id="1.25.40.10">
    <property type="entry name" value="Tetratricopeptide repeat domain"/>
    <property type="match status" value="1"/>
</dbReference>
<dbReference type="Proteomes" id="UP000526184">
    <property type="component" value="Unassembled WGS sequence"/>
</dbReference>
<dbReference type="Pfam" id="PF13181">
    <property type="entry name" value="TPR_8"/>
    <property type="match status" value="1"/>
</dbReference>
<keyword evidence="1" id="KW-0677">Repeat</keyword>
<evidence type="ECO:0000313" key="4">
    <source>
        <dbReference type="EMBL" id="NYV28061.1"/>
    </source>
</evidence>
<comment type="caution">
    <text evidence="4">The sequence shown here is derived from an EMBL/GenBank/DDBJ whole genome shotgun (WGS) entry which is preliminary data.</text>
</comment>
<protein>
    <submittedName>
        <fullName evidence="4">Tetratricopeptide repeat protein</fullName>
    </submittedName>
</protein>
<gene>
    <name evidence="4" type="ORF">HP397_04440</name>
</gene>
<evidence type="ECO:0000256" key="1">
    <source>
        <dbReference type="ARBA" id="ARBA00022737"/>
    </source>
</evidence>
<dbReference type="InterPro" id="IPR011990">
    <property type="entry name" value="TPR-like_helical_dom_sf"/>
</dbReference>
<sequence>MLSTLVFREFRYNGNIEDFKTELKSKIAENPRDIDSLKKLAGVYHAYSENDKAIKLYEELSKYLPNDHEVEGYLGYLYYENSNLNEAEERLKNALYISEREPFLLFLLGNVYSRKGMLREALDCYELAIFLDFDMYGAHIDFGRKYEHMGRHRRALKEFRAAYNIDSKDEELLKKIEHVENRIREMENQ</sequence>
<dbReference type="PANTHER" id="PTHR44186">
    <property type="match status" value="1"/>
</dbReference>
<reference evidence="4 5" key="1">
    <citation type="submission" date="2020-05" db="EMBL/GenBank/DDBJ databases">
        <title>Streptobacillus felis strain LHL191014123.</title>
        <authorList>
            <person name="Fawzy A."/>
            <person name="Rau J."/>
            <person name="Risse K."/>
            <person name="Schauerte N."/>
            <person name="Geiger C."/>
            <person name="Blom J."/>
            <person name="Imirzalioglu C."/>
            <person name="Falgenhauer J."/>
            <person name="Bach A."/>
            <person name="Herden C."/>
            <person name="Eisenberg T."/>
        </authorList>
    </citation>
    <scope>NUCLEOTIDE SEQUENCE [LARGE SCALE GENOMIC DNA]</scope>
    <source>
        <strain evidence="4 5">LHL191014123</strain>
    </source>
</reference>
<dbReference type="RefSeq" id="WP_067323204.1">
    <property type="nucleotide sequence ID" value="NZ_CBCRWS010000014.1"/>
</dbReference>
<dbReference type="AlphaFoldDB" id="A0A7Z0PF40"/>
<keyword evidence="2 3" id="KW-0802">TPR repeat</keyword>
<evidence type="ECO:0000256" key="3">
    <source>
        <dbReference type="PROSITE-ProRule" id="PRU00339"/>
    </source>
</evidence>
<dbReference type="InterPro" id="IPR019734">
    <property type="entry name" value="TPR_rpt"/>
</dbReference>
<dbReference type="EMBL" id="JABMKT010000020">
    <property type="protein sequence ID" value="NYV28061.1"/>
    <property type="molecule type" value="Genomic_DNA"/>
</dbReference>
<dbReference type="PROSITE" id="PS50005">
    <property type="entry name" value="TPR"/>
    <property type="match status" value="3"/>
</dbReference>
<feature type="repeat" description="TPR" evidence="3">
    <location>
        <begin position="34"/>
        <end position="67"/>
    </location>
</feature>
<proteinExistence type="predicted"/>
<dbReference type="SUPFAM" id="SSF48452">
    <property type="entry name" value="TPR-like"/>
    <property type="match status" value="1"/>
</dbReference>
<evidence type="ECO:0000313" key="5">
    <source>
        <dbReference type="Proteomes" id="UP000526184"/>
    </source>
</evidence>
<keyword evidence="5" id="KW-1185">Reference proteome</keyword>
<name>A0A7Z0PF40_9FUSO</name>
<feature type="repeat" description="TPR" evidence="3">
    <location>
        <begin position="136"/>
        <end position="169"/>
    </location>
</feature>
<evidence type="ECO:0000256" key="2">
    <source>
        <dbReference type="ARBA" id="ARBA00022803"/>
    </source>
</evidence>
<dbReference type="PANTHER" id="PTHR44186:SF1">
    <property type="entry name" value="BARDET-BIEDL SYNDROME 4 PROTEIN"/>
    <property type="match status" value="1"/>
</dbReference>
<organism evidence="4 5">
    <name type="scientific">Streptobacillus felis</name>
    <dbReference type="NCBI Taxonomy" id="1384509"/>
    <lineage>
        <taxon>Bacteria</taxon>
        <taxon>Fusobacteriati</taxon>
        <taxon>Fusobacteriota</taxon>
        <taxon>Fusobacteriia</taxon>
        <taxon>Fusobacteriales</taxon>
        <taxon>Leptotrichiaceae</taxon>
        <taxon>Streptobacillus</taxon>
    </lineage>
</organism>
<feature type="repeat" description="TPR" evidence="3">
    <location>
        <begin position="102"/>
        <end position="135"/>
    </location>
</feature>